<dbReference type="RefSeq" id="WP_344501922.1">
    <property type="nucleotide sequence ID" value="NZ_BAAAQD010000004.1"/>
</dbReference>
<dbReference type="Pfam" id="PF03572">
    <property type="entry name" value="Peptidase_S41"/>
    <property type="match status" value="1"/>
</dbReference>
<dbReference type="PANTHER" id="PTHR11261">
    <property type="entry name" value="INTERPHOTORECEPTOR RETINOID-BINDING PROTEIN"/>
    <property type="match status" value="1"/>
</dbReference>
<name>A0ABN2A3U8_9ACTN</name>
<accession>A0ABN2A3U8</accession>
<dbReference type="Pfam" id="PF11918">
    <property type="entry name" value="Peptidase_S41_N"/>
    <property type="match status" value="1"/>
</dbReference>
<dbReference type="Proteomes" id="UP001501470">
    <property type="component" value="Unassembled WGS sequence"/>
</dbReference>
<dbReference type="Gene3D" id="3.90.226.10">
    <property type="entry name" value="2-enoyl-CoA Hydratase, Chain A, domain 1"/>
    <property type="match status" value="1"/>
</dbReference>
<dbReference type="CDD" id="cd07563">
    <property type="entry name" value="Peptidase_S41_IRBP"/>
    <property type="match status" value="1"/>
</dbReference>
<evidence type="ECO:0000313" key="2">
    <source>
        <dbReference type="EMBL" id="GAA1509389.1"/>
    </source>
</evidence>
<feature type="domain" description="Tail specific protease" evidence="1">
    <location>
        <begin position="68"/>
        <end position="274"/>
    </location>
</feature>
<proteinExistence type="predicted"/>
<evidence type="ECO:0000259" key="1">
    <source>
        <dbReference type="SMART" id="SM00245"/>
    </source>
</evidence>
<dbReference type="Gene3D" id="3.30.750.44">
    <property type="match status" value="1"/>
</dbReference>
<reference evidence="2 3" key="1">
    <citation type="journal article" date="2019" name="Int. J. Syst. Evol. Microbiol.">
        <title>The Global Catalogue of Microorganisms (GCM) 10K type strain sequencing project: providing services to taxonomists for standard genome sequencing and annotation.</title>
        <authorList>
            <consortium name="The Broad Institute Genomics Platform"/>
            <consortium name="The Broad Institute Genome Sequencing Center for Infectious Disease"/>
            <person name="Wu L."/>
            <person name="Ma J."/>
        </authorList>
    </citation>
    <scope>NUCLEOTIDE SEQUENCE [LARGE SCALE GENOMIC DNA]</scope>
    <source>
        <strain evidence="2 3">JCM 15933</strain>
    </source>
</reference>
<comment type="caution">
    <text evidence="2">The sequence shown here is derived from an EMBL/GenBank/DDBJ whole genome shotgun (WGS) entry which is preliminary data.</text>
</comment>
<organism evidence="2 3">
    <name type="scientific">Dactylosporangium maewongense</name>
    <dbReference type="NCBI Taxonomy" id="634393"/>
    <lineage>
        <taxon>Bacteria</taxon>
        <taxon>Bacillati</taxon>
        <taxon>Actinomycetota</taxon>
        <taxon>Actinomycetes</taxon>
        <taxon>Micromonosporales</taxon>
        <taxon>Micromonosporaceae</taxon>
        <taxon>Dactylosporangium</taxon>
    </lineage>
</organism>
<dbReference type="PANTHER" id="PTHR11261:SF3">
    <property type="entry name" value="RETINOL-BINDING PROTEIN 3"/>
    <property type="match status" value="1"/>
</dbReference>
<dbReference type="SUPFAM" id="SSF52096">
    <property type="entry name" value="ClpP/crotonase"/>
    <property type="match status" value="1"/>
</dbReference>
<gene>
    <name evidence="2" type="ORF">GCM10009827_024440</name>
</gene>
<evidence type="ECO:0000313" key="3">
    <source>
        <dbReference type="Proteomes" id="UP001501470"/>
    </source>
</evidence>
<dbReference type="EMBL" id="BAAAQD010000004">
    <property type="protein sequence ID" value="GAA1509389.1"/>
    <property type="molecule type" value="Genomic_DNA"/>
</dbReference>
<dbReference type="SMART" id="SM00245">
    <property type="entry name" value="TSPc"/>
    <property type="match status" value="1"/>
</dbReference>
<dbReference type="InterPro" id="IPR029045">
    <property type="entry name" value="ClpP/crotonase-like_dom_sf"/>
</dbReference>
<protein>
    <submittedName>
        <fullName evidence="2">S41 family peptidase</fullName>
    </submittedName>
</protein>
<keyword evidence="3" id="KW-1185">Reference proteome</keyword>
<dbReference type="InterPro" id="IPR005151">
    <property type="entry name" value="Tail-specific_protease"/>
</dbReference>
<sequence>MQLLTDVLDLVRQHYIFPSVAAEVVTAIEARAAAGEFDDLGDDDLAARVTECFHAVSGDKHLRLLVRSPDHRAAVTPEEAEAAWLEAQRLAAHHIAAVQRLDGNVGYIDLRGVASPGTAGAAITAAMELVAHTGALVFDLRRNKGGDPEGVQLWLSYLFPDSDTHLNDIYDGGTARTRQFWTLAYVPGSRYLDRPVYVLTSAFTFSGGEEFAYNLKALGRATLIGEVTRGGAHPTERFPVSPTLEVAVPNARSVNPVTGTNWEGTGVVPDIAVAAGDALTVAHRKALEHILTTSTSHAVLTEAREALVFSSNS</sequence>